<dbReference type="Proteomes" id="UP001152797">
    <property type="component" value="Unassembled WGS sequence"/>
</dbReference>
<name>A0A9P1CB76_9DINO</name>
<dbReference type="EMBL" id="CAMXCT030001267">
    <property type="protein sequence ID" value="CAL4775746.1"/>
    <property type="molecule type" value="Genomic_DNA"/>
</dbReference>
<accession>A0A9P1CB76</accession>
<reference evidence="2" key="1">
    <citation type="submission" date="2022-10" db="EMBL/GenBank/DDBJ databases">
        <authorList>
            <person name="Chen Y."/>
            <person name="Dougan E. K."/>
            <person name="Chan C."/>
            <person name="Rhodes N."/>
            <person name="Thang M."/>
        </authorList>
    </citation>
    <scope>NUCLEOTIDE SEQUENCE</scope>
</reference>
<dbReference type="AlphaFoldDB" id="A0A9P1CB76"/>
<evidence type="ECO:0000313" key="4">
    <source>
        <dbReference type="Proteomes" id="UP001152797"/>
    </source>
</evidence>
<proteinExistence type="predicted"/>
<evidence type="ECO:0000313" key="3">
    <source>
        <dbReference type="EMBL" id="CAL4775746.1"/>
    </source>
</evidence>
<feature type="compositionally biased region" description="Basic and acidic residues" evidence="1">
    <location>
        <begin position="73"/>
        <end position="82"/>
    </location>
</feature>
<dbReference type="OrthoDB" id="422161at2759"/>
<dbReference type="EMBL" id="CAMXCT010001267">
    <property type="protein sequence ID" value="CAI3988434.1"/>
    <property type="molecule type" value="Genomic_DNA"/>
</dbReference>
<feature type="region of interest" description="Disordered" evidence="1">
    <location>
        <begin position="71"/>
        <end position="102"/>
    </location>
</feature>
<evidence type="ECO:0000313" key="2">
    <source>
        <dbReference type="EMBL" id="CAI3988434.1"/>
    </source>
</evidence>
<dbReference type="EMBL" id="CAMXCT020001267">
    <property type="protein sequence ID" value="CAL1141809.1"/>
    <property type="molecule type" value="Genomic_DNA"/>
</dbReference>
<gene>
    <name evidence="2" type="ORF">C1SCF055_LOCUS15608</name>
</gene>
<keyword evidence="4" id="KW-1185">Reference proteome</keyword>
<comment type="caution">
    <text evidence="2">The sequence shown here is derived from an EMBL/GenBank/DDBJ whole genome shotgun (WGS) entry which is preliminary data.</text>
</comment>
<organism evidence="2">
    <name type="scientific">Cladocopium goreaui</name>
    <dbReference type="NCBI Taxonomy" id="2562237"/>
    <lineage>
        <taxon>Eukaryota</taxon>
        <taxon>Sar</taxon>
        <taxon>Alveolata</taxon>
        <taxon>Dinophyceae</taxon>
        <taxon>Suessiales</taxon>
        <taxon>Symbiodiniaceae</taxon>
        <taxon>Cladocopium</taxon>
    </lineage>
</organism>
<sequence length="419" mass="46216">MLVYKTPTIVSTDLFDLEKLGDPRSTEGIRLLGMFPGFDSKNSLFGTTGKREPKVIDLGCEAGSTRRRPAFARCERRSEEQRSPGSAALPVSTAATPKRQRPVVTVEEHVPERVHLELPSLVRHRWEQRVLAARARTAAPKGKDPPLKWYSQQLVELCGPRALQLAPQVHQLEEHRLSRPWIWKEGGHLPVMLEQCSVMLCEASQVAEAATQALLSTGPSTVIASVRAVREKCFRATDVEPSIHACLECSTAEEAMALAQVELARLQGAGSALGCALRSCRWSTELRKAFEDDQLWQDFMSLVPYLEMTLSKLQVLSDLVFHQLEEDFKVAPPDVDLESPLDGAQTIASVVEGSDSFAALWAAQAEEEDPSNHAEAHDDTVARLGSDGEEEREATEAKPRKKGKKKTLTNSPKIGKGKK</sequence>
<protein>
    <submittedName>
        <fullName evidence="3">COBW domain-containing protein 1</fullName>
    </submittedName>
</protein>
<feature type="region of interest" description="Disordered" evidence="1">
    <location>
        <begin position="364"/>
        <end position="419"/>
    </location>
</feature>
<evidence type="ECO:0000256" key="1">
    <source>
        <dbReference type="SAM" id="MobiDB-lite"/>
    </source>
</evidence>
<reference evidence="3 4" key="2">
    <citation type="submission" date="2024-05" db="EMBL/GenBank/DDBJ databases">
        <authorList>
            <person name="Chen Y."/>
            <person name="Shah S."/>
            <person name="Dougan E. K."/>
            <person name="Thang M."/>
            <person name="Chan C."/>
        </authorList>
    </citation>
    <scope>NUCLEOTIDE SEQUENCE [LARGE SCALE GENOMIC DNA]</scope>
</reference>
<feature type="compositionally biased region" description="Basic and acidic residues" evidence="1">
    <location>
        <begin position="370"/>
        <end position="381"/>
    </location>
</feature>